<dbReference type="CDD" id="cd06225">
    <property type="entry name" value="HAMP"/>
    <property type="match status" value="1"/>
</dbReference>
<dbReference type="InterPro" id="IPR004090">
    <property type="entry name" value="Chemotax_Me-accpt_rcpt"/>
</dbReference>
<dbReference type="InterPro" id="IPR051310">
    <property type="entry name" value="MCP_chemotaxis"/>
</dbReference>
<dbReference type="InterPro" id="IPR024478">
    <property type="entry name" value="HlyB_4HB_MCP"/>
</dbReference>
<dbReference type="AlphaFoldDB" id="A0A1I5GPP6"/>
<keyword evidence="4" id="KW-1133">Transmembrane helix</keyword>
<feature type="transmembrane region" description="Helical" evidence="4">
    <location>
        <begin position="14"/>
        <end position="35"/>
    </location>
</feature>
<feature type="domain" description="HAMP" evidence="6">
    <location>
        <begin position="212"/>
        <end position="264"/>
    </location>
</feature>
<dbReference type="SMART" id="SM00283">
    <property type="entry name" value="MA"/>
    <property type="match status" value="1"/>
</dbReference>
<dbReference type="PRINTS" id="PR00260">
    <property type="entry name" value="CHEMTRNSDUCR"/>
</dbReference>
<dbReference type="InterPro" id="IPR004089">
    <property type="entry name" value="MCPsignal_dom"/>
</dbReference>
<keyword evidence="4" id="KW-0472">Membrane</keyword>
<dbReference type="PROSITE" id="PS50885">
    <property type="entry name" value="HAMP"/>
    <property type="match status" value="1"/>
</dbReference>
<evidence type="ECO:0000313" key="8">
    <source>
        <dbReference type="Proteomes" id="UP000198806"/>
    </source>
</evidence>
<reference evidence="7 8" key="1">
    <citation type="submission" date="2016-10" db="EMBL/GenBank/DDBJ databases">
        <authorList>
            <person name="de Groot N.N."/>
        </authorList>
    </citation>
    <scope>NUCLEOTIDE SEQUENCE [LARGE SCALE GENOMIC DNA]</scope>
    <source>
        <strain evidence="7 8">DSM 1283</strain>
    </source>
</reference>
<keyword evidence="4" id="KW-0812">Transmembrane</keyword>
<comment type="similarity">
    <text evidence="2">Belongs to the methyl-accepting chemotaxis (MCP) protein family.</text>
</comment>
<feature type="transmembrane region" description="Helical" evidence="4">
    <location>
        <begin position="191"/>
        <end position="210"/>
    </location>
</feature>
<dbReference type="GO" id="GO:0004888">
    <property type="term" value="F:transmembrane signaling receptor activity"/>
    <property type="evidence" value="ECO:0007669"/>
    <property type="project" value="InterPro"/>
</dbReference>
<evidence type="ECO:0000259" key="6">
    <source>
        <dbReference type="PROSITE" id="PS50885"/>
    </source>
</evidence>
<dbReference type="InterPro" id="IPR003660">
    <property type="entry name" value="HAMP_dom"/>
</dbReference>
<proteinExistence type="inferred from homology"/>
<dbReference type="GO" id="GO:0005886">
    <property type="term" value="C:plasma membrane"/>
    <property type="evidence" value="ECO:0007669"/>
    <property type="project" value="TreeGrafter"/>
</dbReference>
<organism evidence="7 8">
    <name type="scientific">Anaerocolumna aminovalerica</name>
    <dbReference type="NCBI Taxonomy" id="1527"/>
    <lineage>
        <taxon>Bacteria</taxon>
        <taxon>Bacillati</taxon>
        <taxon>Bacillota</taxon>
        <taxon>Clostridia</taxon>
        <taxon>Lachnospirales</taxon>
        <taxon>Lachnospiraceae</taxon>
        <taxon>Anaerocolumna</taxon>
    </lineage>
</organism>
<name>A0A1I5GPP6_9FIRM</name>
<dbReference type="GO" id="GO:0006935">
    <property type="term" value="P:chemotaxis"/>
    <property type="evidence" value="ECO:0007669"/>
    <property type="project" value="UniProtKB-KW"/>
</dbReference>
<dbReference type="STRING" id="1527.SAMN04489757_12147"/>
<dbReference type="EMBL" id="FOWD01000021">
    <property type="protein sequence ID" value="SFO37889.1"/>
    <property type="molecule type" value="Genomic_DNA"/>
</dbReference>
<sequence>MSFFSNFKVKTKLIISYIALAVLIPILGFFASNSLKKVAANSNYMYVDKVQGISQLKGMHINVEKVEKDLLKLIYVKDEAEKSALINTIQLNTSENTQLLESYEKLFLTETEQKNLPLFKSQLEEYRNQRKKLIEYVNNGEYTKAEELYEGLSEIRTAMLSSLDIMIKANLENAKSFNAENHGIFVNANRLTIVLSVLGLVIAIILGLIMSGNVSSALTKIREFATRLSEYDFSARIDMKRKDEFGQTVSALNMAQDNVSSLVKLIMENSQEMSAASQELSATVEELTSKVEYIDNAVKHIVVGIQDTSATSEEITASVEEVDSSINVLSDKAREGSNNAGEAKKRARSVEKKGTDAIMEARALYAEKQEGVLKAIEDGKVVDNIRVMAETIASISEQTNLLSLNAAIEAARAGEQGKGFAVVAEEIRKLAEQSSHAVSAIQDTILKVQESFSNLSGNSNDILKFINENVDPKFEEFGEIGIQYYKDSDITSQMSEEIASMSEELAASIDQVSAATQNIAVTAQKSNEEVELIKDSLGETTRAIQQVAATTQSQAELAAQLNDTVLRFKI</sequence>
<evidence type="ECO:0000313" key="7">
    <source>
        <dbReference type="EMBL" id="SFO37889.1"/>
    </source>
</evidence>
<gene>
    <name evidence="7" type="ORF">SAMN04489757_12147</name>
</gene>
<dbReference type="PANTHER" id="PTHR43531:SF11">
    <property type="entry name" value="METHYL-ACCEPTING CHEMOTAXIS PROTEIN 3"/>
    <property type="match status" value="1"/>
</dbReference>
<dbReference type="Pfam" id="PF00015">
    <property type="entry name" value="MCPsignal"/>
    <property type="match status" value="1"/>
</dbReference>
<dbReference type="RefSeq" id="WP_091687211.1">
    <property type="nucleotide sequence ID" value="NZ_BAABFM010000073.1"/>
</dbReference>
<dbReference type="Proteomes" id="UP000198806">
    <property type="component" value="Unassembled WGS sequence"/>
</dbReference>
<dbReference type="PANTHER" id="PTHR43531">
    <property type="entry name" value="PROTEIN ICFG"/>
    <property type="match status" value="1"/>
</dbReference>
<keyword evidence="3" id="KW-0807">Transducer</keyword>
<dbReference type="SUPFAM" id="SSF58104">
    <property type="entry name" value="Methyl-accepting chemotaxis protein (MCP) signaling domain"/>
    <property type="match status" value="1"/>
</dbReference>
<evidence type="ECO:0000259" key="5">
    <source>
        <dbReference type="PROSITE" id="PS50111"/>
    </source>
</evidence>
<dbReference type="SMART" id="SM00304">
    <property type="entry name" value="HAMP"/>
    <property type="match status" value="2"/>
</dbReference>
<evidence type="ECO:0000256" key="4">
    <source>
        <dbReference type="SAM" id="Phobius"/>
    </source>
</evidence>
<evidence type="ECO:0000256" key="2">
    <source>
        <dbReference type="ARBA" id="ARBA00029447"/>
    </source>
</evidence>
<dbReference type="GO" id="GO:0007165">
    <property type="term" value="P:signal transduction"/>
    <property type="evidence" value="ECO:0007669"/>
    <property type="project" value="UniProtKB-KW"/>
</dbReference>
<evidence type="ECO:0000256" key="1">
    <source>
        <dbReference type="ARBA" id="ARBA00022500"/>
    </source>
</evidence>
<keyword evidence="1" id="KW-0145">Chemotaxis</keyword>
<dbReference type="OrthoDB" id="9760371at2"/>
<feature type="domain" description="Methyl-accepting transducer" evidence="5">
    <location>
        <begin position="276"/>
        <end position="534"/>
    </location>
</feature>
<protein>
    <submittedName>
        <fullName evidence="7">Methyl-accepting chemotaxis protein</fullName>
    </submittedName>
</protein>
<dbReference type="Gene3D" id="1.10.287.950">
    <property type="entry name" value="Methyl-accepting chemotaxis protein"/>
    <property type="match status" value="1"/>
</dbReference>
<dbReference type="Pfam" id="PF12729">
    <property type="entry name" value="4HB_MCP_1"/>
    <property type="match status" value="1"/>
</dbReference>
<accession>A0A1I5GPP6</accession>
<dbReference type="PROSITE" id="PS50111">
    <property type="entry name" value="CHEMOTAXIS_TRANSDUC_2"/>
    <property type="match status" value="1"/>
</dbReference>
<evidence type="ECO:0000256" key="3">
    <source>
        <dbReference type="PROSITE-ProRule" id="PRU00284"/>
    </source>
</evidence>
<keyword evidence="8" id="KW-1185">Reference proteome</keyword>